<evidence type="ECO:0000313" key="3">
    <source>
        <dbReference type="Proteomes" id="UP001243330"/>
    </source>
</evidence>
<dbReference type="Gene3D" id="3.30.160.60">
    <property type="entry name" value="Classic Zinc Finger"/>
    <property type="match status" value="1"/>
</dbReference>
<evidence type="ECO:0008006" key="4">
    <source>
        <dbReference type="Google" id="ProtNLM"/>
    </source>
</evidence>
<feature type="compositionally biased region" description="Polar residues" evidence="1">
    <location>
        <begin position="14"/>
        <end position="32"/>
    </location>
</feature>
<dbReference type="EMBL" id="JAQOWY010000176">
    <property type="protein sequence ID" value="KAK1848276.1"/>
    <property type="molecule type" value="Genomic_DNA"/>
</dbReference>
<dbReference type="Proteomes" id="UP001243330">
    <property type="component" value="Unassembled WGS sequence"/>
</dbReference>
<dbReference type="AlphaFoldDB" id="A0AAD9AHL0"/>
<comment type="caution">
    <text evidence="2">The sequence shown here is derived from an EMBL/GenBank/DDBJ whole genome shotgun (WGS) entry which is preliminary data.</text>
</comment>
<gene>
    <name evidence="2" type="ORF">CCHR01_09114</name>
</gene>
<protein>
    <recommendedName>
        <fullName evidence="4">C2H2-type domain-containing protein</fullName>
    </recommendedName>
</protein>
<reference evidence="2" key="1">
    <citation type="submission" date="2023-01" db="EMBL/GenBank/DDBJ databases">
        <title>Colletotrichum chrysophilum M932 genome sequence.</title>
        <authorList>
            <person name="Baroncelli R."/>
        </authorList>
    </citation>
    <scope>NUCLEOTIDE SEQUENCE</scope>
    <source>
        <strain evidence="2">M932</strain>
    </source>
</reference>
<keyword evidence="3" id="KW-1185">Reference proteome</keyword>
<proteinExistence type="predicted"/>
<feature type="compositionally biased region" description="Basic and acidic residues" evidence="1">
    <location>
        <begin position="1"/>
        <end position="13"/>
    </location>
</feature>
<accession>A0AAD9AHL0</accession>
<organism evidence="2 3">
    <name type="scientific">Colletotrichum chrysophilum</name>
    <dbReference type="NCBI Taxonomy" id="1836956"/>
    <lineage>
        <taxon>Eukaryota</taxon>
        <taxon>Fungi</taxon>
        <taxon>Dikarya</taxon>
        <taxon>Ascomycota</taxon>
        <taxon>Pezizomycotina</taxon>
        <taxon>Sordariomycetes</taxon>
        <taxon>Hypocreomycetidae</taxon>
        <taxon>Glomerellales</taxon>
        <taxon>Glomerellaceae</taxon>
        <taxon>Colletotrichum</taxon>
        <taxon>Colletotrichum gloeosporioides species complex</taxon>
    </lineage>
</organism>
<name>A0AAD9AHL0_9PEZI</name>
<sequence length="207" mass="23268">MVKQIRKESHQENLEYQTDSTTTSYHTQQVTPQISSLISTPISTASSGSPHHTIQGLSLQPSAVVSSSTKAPPLMTTQSSEIICHVAPCRAKKFNSIEDLNEHISEAHKYRCEKGCLDVGYPSVRDLSSRHYGRYHEEEGPAPYVCGRCGKSDSRHDNHTRHLGRVRTCRAKPVAQKYACGRCGDMTYDKEKHLQHLRRRGCQPTHK</sequence>
<evidence type="ECO:0000313" key="2">
    <source>
        <dbReference type="EMBL" id="KAK1848276.1"/>
    </source>
</evidence>
<feature type="region of interest" description="Disordered" evidence="1">
    <location>
        <begin position="1"/>
        <end position="32"/>
    </location>
</feature>
<evidence type="ECO:0000256" key="1">
    <source>
        <dbReference type="SAM" id="MobiDB-lite"/>
    </source>
</evidence>